<dbReference type="SUPFAM" id="SSF110395">
    <property type="entry name" value="CutC-like"/>
    <property type="match status" value="1"/>
</dbReference>
<dbReference type="RefSeq" id="WP_185763328.1">
    <property type="nucleotide sequence ID" value="NZ_RIBP01000001.1"/>
</dbReference>
<protein>
    <recommendedName>
        <fullName evidence="3">PF03932 family protein CutC</fullName>
    </recommendedName>
</protein>
<dbReference type="HAMAP" id="MF_00795">
    <property type="entry name" value="CutC"/>
    <property type="match status" value="1"/>
</dbReference>
<dbReference type="FunFam" id="3.20.20.380:FF:000003">
    <property type="entry name" value="Copper homeostasis protein CutC"/>
    <property type="match status" value="1"/>
</dbReference>
<proteinExistence type="inferred from homology"/>
<dbReference type="Pfam" id="PF03932">
    <property type="entry name" value="CutC"/>
    <property type="match status" value="1"/>
</dbReference>
<dbReference type="Proteomes" id="UP000319837">
    <property type="component" value="Unassembled WGS sequence"/>
</dbReference>
<organism evidence="4 5">
    <name type="scientific">Niallia circulans</name>
    <name type="common">Bacillus circulans</name>
    <dbReference type="NCBI Taxonomy" id="1397"/>
    <lineage>
        <taxon>Bacteria</taxon>
        <taxon>Bacillati</taxon>
        <taxon>Bacillota</taxon>
        <taxon>Bacilli</taxon>
        <taxon>Bacillales</taxon>
        <taxon>Bacillaceae</taxon>
        <taxon>Niallia</taxon>
    </lineage>
</organism>
<comment type="caution">
    <text evidence="3">Once thought to be involved in copper homeostasis, experiments in E.coli have shown this is not the case.</text>
</comment>
<sequence>MIKEFCAENLTNIPAAINAGAKRIELCDNLAVGGTTPSYGVIKKAVELAHHADVTVMTMIRPRGGNFEYSHEEAEIMANDIQVCLQLDSDGVVFGCLKNGWIDEELTSQLISISGGMEITFHMAFDELSEENQFRAIDWLAEKNVSRILTHGGSSQNSIEANFPHLKKLIEYAANRIIILPGAGINFQNLAGVLDALQVNEVHGTKIVNIG</sequence>
<keyword evidence="2 3" id="KW-0963">Cytoplasm</keyword>
<accession>A0A553SSC7</accession>
<dbReference type="AlphaFoldDB" id="A0A553SSC7"/>
<dbReference type="GO" id="GO:0005507">
    <property type="term" value="F:copper ion binding"/>
    <property type="evidence" value="ECO:0007669"/>
    <property type="project" value="TreeGrafter"/>
</dbReference>
<dbReference type="PANTHER" id="PTHR12598">
    <property type="entry name" value="COPPER HOMEOSTASIS PROTEIN CUTC"/>
    <property type="match status" value="1"/>
</dbReference>
<evidence type="ECO:0000256" key="3">
    <source>
        <dbReference type="HAMAP-Rule" id="MF_00795"/>
    </source>
</evidence>
<evidence type="ECO:0000313" key="5">
    <source>
        <dbReference type="Proteomes" id="UP000319837"/>
    </source>
</evidence>
<dbReference type="InterPro" id="IPR036822">
    <property type="entry name" value="CutC-like_dom_sf"/>
</dbReference>
<evidence type="ECO:0000313" key="4">
    <source>
        <dbReference type="EMBL" id="TRZ39905.1"/>
    </source>
</evidence>
<dbReference type="PANTHER" id="PTHR12598:SF0">
    <property type="entry name" value="COPPER HOMEOSTASIS PROTEIN CUTC HOMOLOG"/>
    <property type="match status" value="1"/>
</dbReference>
<evidence type="ECO:0000256" key="2">
    <source>
        <dbReference type="ARBA" id="ARBA00022490"/>
    </source>
</evidence>
<dbReference type="Gene3D" id="3.20.20.380">
    <property type="entry name" value="Copper homeostasis (CutC) domain"/>
    <property type="match status" value="1"/>
</dbReference>
<gene>
    <name evidence="3" type="primary">cutC</name>
    <name evidence="4" type="ORF">CEQ21_02870</name>
</gene>
<comment type="subcellular location">
    <subcellularLocation>
        <location evidence="3">Cytoplasm</location>
    </subcellularLocation>
</comment>
<dbReference type="InterPro" id="IPR005627">
    <property type="entry name" value="CutC-like"/>
</dbReference>
<evidence type="ECO:0000256" key="1">
    <source>
        <dbReference type="ARBA" id="ARBA00007768"/>
    </source>
</evidence>
<name>A0A553SSC7_NIACI</name>
<reference evidence="5" key="1">
    <citation type="submission" date="2018-10" db="EMBL/GenBank/DDBJ databases">
        <title>FDA dAtabase for Regulatory Grade micrObial Sequences (FDA-ARGOS): Supporting development and validation of Infectious Disease Dx tests.</title>
        <authorList>
            <person name="Minogue T."/>
            <person name="Wolcott M."/>
            <person name="Wasieloski L."/>
            <person name="Aguilar W."/>
            <person name="Moore D."/>
            <person name="Tallon L."/>
            <person name="Sadzewicz L."/>
            <person name="Sengamalay N."/>
            <person name="Ott S."/>
            <person name="Godinez A."/>
            <person name="Nagaraj S."/>
            <person name="Vavikolanu K."/>
            <person name="Vyas G."/>
            <person name="Nadendla S."/>
            <person name="George J."/>
            <person name="Sichtig H."/>
        </authorList>
    </citation>
    <scope>NUCLEOTIDE SEQUENCE [LARGE SCALE GENOMIC DNA]</scope>
    <source>
        <strain evidence="5">FDAARGOS_343</strain>
    </source>
</reference>
<comment type="caution">
    <text evidence="4">The sequence shown here is derived from an EMBL/GenBank/DDBJ whole genome shotgun (WGS) entry which is preliminary data.</text>
</comment>
<comment type="similarity">
    <text evidence="1 3">Belongs to the CutC family.</text>
</comment>
<dbReference type="EMBL" id="RIBP01000001">
    <property type="protein sequence ID" value="TRZ39905.1"/>
    <property type="molecule type" value="Genomic_DNA"/>
</dbReference>
<dbReference type="GO" id="GO:0005737">
    <property type="term" value="C:cytoplasm"/>
    <property type="evidence" value="ECO:0007669"/>
    <property type="project" value="UniProtKB-SubCell"/>
</dbReference>